<comment type="caution">
    <text evidence="1">The sequence shown here is derived from an EMBL/GenBank/DDBJ whole genome shotgun (WGS) entry which is preliminary data.</text>
</comment>
<dbReference type="EMBL" id="JAMDMX010000026">
    <property type="protein sequence ID" value="MCY9693037.1"/>
    <property type="molecule type" value="Genomic_DNA"/>
</dbReference>
<accession>A0ABT4GA30</accession>
<sequence>MIKKLGVILLAICLSGIWNGIGQLNADRVYAAEETESVQEVIMNAEQPVLAAADFNYLISDFEQGKDEWIFSLGDTPAVQGSFNVIESVYSYQGSYTGQLLADFSKRPTGSPYVLIKKEMEDLDITQFAFWVKTSDLKSVRIRTTDSTGQTFQQRITLQDKSDWQHGIEVVYVLERRQRRDMA</sequence>
<name>A0ABT4GA30_9BACL</name>
<gene>
    <name evidence="1" type="ORF">M5X19_09030</name>
</gene>
<proteinExistence type="predicted"/>
<dbReference type="Proteomes" id="UP001527099">
    <property type="component" value="Unassembled WGS sequence"/>
</dbReference>
<reference evidence="1 2" key="1">
    <citation type="submission" date="2022-05" db="EMBL/GenBank/DDBJ databases">
        <title>Genome Sequencing of Bee-Associated Microbes.</title>
        <authorList>
            <person name="Dunlap C."/>
        </authorList>
    </citation>
    <scope>NUCLEOTIDE SEQUENCE [LARGE SCALE GENOMIC DNA]</scope>
    <source>
        <strain evidence="1 2">NRRL B-14421</strain>
    </source>
</reference>
<dbReference type="RefSeq" id="WP_268614587.1">
    <property type="nucleotide sequence ID" value="NZ_JAMDMX010000026.1"/>
</dbReference>
<organism evidence="1 2">
    <name type="scientific">Paenibacillus alginolyticus</name>
    <dbReference type="NCBI Taxonomy" id="59839"/>
    <lineage>
        <taxon>Bacteria</taxon>
        <taxon>Bacillati</taxon>
        <taxon>Bacillota</taxon>
        <taxon>Bacilli</taxon>
        <taxon>Bacillales</taxon>
        <taxon>Paenibacillaceae</taxon>
        <taxon>Paenibacillus</taxon>
    </lineage>
</organism>
<protein>
    <submittedName>
        <fullName evidence="1">Uncharacterized protein</fullName>
    </submittedName>
</protein>
<keyword evidence="2" id="KW-1185">Reference proteome</keyword>
<evidence type="ECO:0000313" key="2">
    <source>
        <dbReference type="Proteomes" id="UP001527099"/>
    </source>
</evidence>
<evidence type="ECO:0000313" key="1">
    <source>
        <dbReference type="EMBL" id="MCY9693037.1"/>
    </source>
</evidence>